<keyword evidence="1" id="KW-0812">Transmembrane</keyword>
<keyword evidence="1" id="KW-1133">Transmembrane helix</keyword>
<evidence type="ECO:0000313" key="3">
    <source>
        <dbReference type="Proteomes" id="UP001208690"/>
    </source>
</evidence>
<dbReference type="EMBL" id="JALIEB010000001">
    <property type="protein sequence ID" value="MCV3270076.1"/>
    <property type="molecule type" value="Genomic_DNA"/>
</dbReference>
<keyword evidence="3" id="KW-1185">Reference proteome</keyword>
<protein>
    <recommendedName>
        <fullName evidence="4">Transmembrane anti-sigma factor</fullName>
    </recommendedName>
</protein>
<reference evidence="2 3" key="1">
    <citation type="submission" date="2022-04" db="EMBL/GenBank/DDBJ databases">
        <title>Roseobacter sp. WL0113 is a bacterium isolated from neritic sediment.</title>
        <authorList>
            <person name="Wang L."/>
            <person name="He W."/>
            <person name="Zhang D.-F."/>
        </authorList>
    </citation>
    <scope>NUCLEOTIDE SEQUENCE [LARGE SCALE GENOMIC DNA]</scope>
    <source>
        <strain evidence="2 3">WL0113</strain>
    </source>
</reference>
<feature type="transmembrane region" description="Helical" evidence="1">
    <location>
        <begin position="76"/>
        <end position="98"/>
    </location>
</feature>
<sequence>MQDRYFSDEELTAYLDGEFDFAPAAQIRLALQNDPALQARMEALTVDRSALREAVEELAPDTISIPAFVRARPRRLFVALSTVAVAAVFALGVFVGALRDTGLNGWMEYAAAYHALYSTETLAHFEQSRAGKDLELDRVTASVGKSLSVDALSVLSDIAYRRAQVLSFEGQALLQLSFLSDTGIPIALCITRSSDTDGQPLVMTRMEGMASAVWSLDGYDYLLIGGQDDALIERLAEALVETGV</sequence>
<accession>A0ABT3B931</accession>
<dbReference type="Proteomes" id="UP001208690">
    <property type="component" value="Unassembled WGS sequence"/>
</dbReference>
<evidence type="ECO:0008006" key="4">
    <source>
        <dbReference type="Google" id="ProtNLM"/>
    </source>
</evidence>
<keyword evidence="1" id="KW-0472">Membrane</keyword>
<dbReference type="RefSeq" id="WP_263842396.1">
    <property type="nucleotide sequence ID" value="NZ_JALIEB010000001.1"/>
</dbReference>
<name>A0ABT3B931_9RHOB</name>
<proteinExistence type="predicted"/>
<comment type="caution">
    <text evidence="2">The sequence shown here is derived from an EMBL/GenBank/DDBJ whole genome shotgun (WGS) entry which is preliminary data.</text>
</comment>
<evidence type="ECO:0000256" key="1">
    <source>
        <dbReference type="SAM" id="Phobius"/>
    </source>
</evidence>
<evidence type="ECO:0000313" key="2">
    <source>
        <dbReference type="EMBL" id="MCV3270076.1"/>
    </source>
</evidence>
<gene>
    <name evidence="2" type="ORF">MUB52_01420</name>
</gene>
<organism evidence="2 3">
    <name type="scientific">Roseobacter sinensis</name>
    <dbReference type="NCBI Taxonomy" id="2931391"/>
    <lineage>
        <taxon>Bacteria</taxon>
        <taxon>Pseudomonadati</taxon>
        <taxon>Pseudomonadota</taxon>
        <taxon>Alphaproteobacteria</taxon>
        <taxon>Rhodobacterales</taxon>
        <taxon>Roseobacteraceae</taxon>
        <taxon>Roseobacter</taxon>
    </lineage>
</organism>